<proteinExistence type="predicted"/>
<protein>
    <submittedName>
        <fullName evidence="3">Cytochrome c family protein</fullName>
    </submittedName>
</protein>
<dbReference type="InterPro" id="IPR010176">
    <property type="entry name" value="C4xCH_C2xCH_motif_GEOSU"/>
</dbReference>
<evidence type="ECO:0000256" key="1">
    <source>
        <dbReference type="ARBA" id="ARBA00022729"/>
    </source>
</evidence>
<keyword evidence="1 2" id="KW-0732">Signal</keyword>
<dbReference type="KEGG" id="gbn:GEOBRER4_34090"/>
<dbReference type="PANTHER" id="PTHR35038">
    <property type="entry name" value="DISSIMILATORY SULFITE REDUCTASE SIRA"/>
    <property type="match status" value="1"/>
</dbReference>
<dbReference type="NCBIfam" id="TIGR01904">
    <property type="entry name" value="GSu_C4xC__C2xCH"/>
    <property type="match status" value="10"/>
</dbReference>
<dbReference type="Proteomes" id="UP000515472">
    <property type="component" value="Chromosome"/>
</dbReference>
<name>A0A6S6M5H4_9BACT</name>
<gene>
    <name evidence="3" type="ORF">GEOBRER4_n3555</name>
</gene>
<organism evidence="3 4">
    <name type="scientific">Citrifermentans bremense</name>
    <dbReference type="NCBI Taxonomy" id="60035"/>
    <lineage>
        <taxon>Bacteria</taxon>
        <taxon>Pseudomonadati</taxon>
        <taxon>Thermodesulfobacteriota</taxon>
        <taxon>Desulfuromonadia</taxon>
        <taxon>Geobacterales</taxon>
        <taxon>Geobacteraceae</taxon>
        <taxon>Citrifermentans</taxon>
    </lineage>
</organism>
<dbReference type="InterPro" id="IPR036280">
    <property type="entry name" value="Multihaem_cyt_sf"/>
</dbReference>
<dbReference type="InterPro" id="IPR051829">
    <property type="entry name" value="Multiheme_Cytochr_ET"/>
</dbReference>
<evidence type="ECO:0000313" key="3">
    <source>
        <dbReference type="EMBL" id="BCG48659.1"/>
    </source>
</evidence>
<dbReference type="EMBL" id="AP023213">
    <property type="protein sequence ID" value="BCG48659.1"/>
    <property type="molecule type" value="Genomic_DNA"/>
</dbReference>
<accession>A0A6S6M5H4</accession>
<dbReference type="SUPFAM" id="SSF48695">
    <property type="entry name" value="Multiheme cytochromes"/>
    <property type="match status" value="5"/>
</dbReference>
<dbReference type="PANTHER" id="PTHR35038:SF6">
    <property type="entry name" value="SURFACE LOCALIZED DECAHEME CYTOCHROME C LIPOPROTEIN"/>
    <property type="match status" value="1"/>
</dbReference>
<feature type="signal peptide" evidence="2">
    <location>
        <begin position="1"/>
        <end position="33"/>
    </location>
</feature>
<reference evidence="3 4" key="1">
    <citation type="submission" date="2020-06" db="EMBL/GenBank/DDBJ databases">
        <title>Interaction of electrochemicaly active bacteria, Geobacter bremensis R4 on different carbon anode.</title>
        <authorList>
            <person name="Meng L."/>
            <person name="Yoshida N."/>
        </authorList>
    </citation>
    <scope>NUCLEOTIDE SEQUENCE [LARGE SCALE GENOMIC DNA]</scope>
    <source>
        <strain evidence="3 4">R4</strain>
    </source>
</reference>
<dbReference type="RefSeq" id="WP_185243317.1">
    <property type="nucleotide sequence ID" value="NZ_AP023213.1"/>
</dbReference>
<dbReference type="Pfam" id="PF09698">
    <property type="entry name" value="GSu_C4xC__C2xCH"/>
    <property type="match status" value="5"/>
</dbReference>
<feature type="chain" id="PRO_5027665402" evidence="2">
    <location>
        <begin position="34"/>
        <end position="1454"/>
    </location>
</feature>
<evidence type="ECO:0000313" key="4">
    <source>
        <dbReference type="Proteomes" id="UP000515472"/>
    </source>
</evidence>
<evidence type="ECO:0000256" key="2">
    <source>
        <dbReference type="SAM" id="SignalP"/>
    </source>
</evidence>
<sequence length="1454" mass="149503">MKSYRRHGYGNLRTILALVLFGVVMFTASLALAAPQYDLKCDDCHTMPPLDSLTGQRDPESGAFRGNHQTHAGGTADSCAKCHGAQVTSTGHRDGVIQVQQNLNGHPGASYSRGFFNQTSVPPATLGTCSNVNCHFETATPEWASPVLDQPSGTSCGTCHKAVPDSYAHTKHLELYGSELSVCAKCHTDHTQEAKPFQHATSAGRNIMVTVGSYAGSNFAYLPSQSATRVVGSCSNLYCHSSGQSTTGGPLTAGDYTSPAWSDQASGACNTCHKTSALSSGSHARHLASNSDCGACHASASATSYSASTHVDGSIDVALGGYDKAGTPGNGYGSCSNASCHASPYGTQSTPSPQWGQSAGCGACHNNAGTFLASGAPDTGSHGKHMALAGSACNQCHDGAVKNASGGLTHANGTVEVANDYSGSPVQKHAPGTYTGTCSSASCHADPYGPLPIQSPVWGNNSGCASCHRGAGAFTATGAPATGSHDKHLGLPGTGCDACHAGAVSGVSGGLSHANTKVDVSNYSLSPLEKHPIGTYGGTCSNSCHSNGNGQQTATPVWGGSMPENCSGCHGGPAGLGTVAISTGKHSAHMDNDTTMGRGNNLMCAECHAKTVSLASNTAITGTVHSNSFKDYSGVKAGGSANYVTSSGICSNVYCHSSGQATPVFASMTGSKNWRGDAKLSCNGCHGRTADATWTSAAGAPNYANKYDGTLKTANSHEKHTASMTDSTGCANCHNSTVDSGVAAKMRDYSSNHLNRVREVEFKVGGSYSEADKSCATYCHSNVQGASGNGQATVFGNPAWGANGTLSCGSCHSNMAALQETEADLNLGSHKRHTVDSVYSCSVCHGAGNTASSTGTSHANGTINLAFTEKGAGTTYSQPLENAPGEGYGTCSTSACHGRATRNWGVSTTLPTCEKCHGSANSALTSATFKDTAGSPASPYVGTHVSHLAGTHNYSNPITCDQCHAVPATVDAAGHMDGLPATLTWGSTATHPSYAGGVEGAAMVPEYVPATRTCNNTYCHAGIRKTSDGTAQGTGSSPSWNDPAYLGGTGCAKCHMNPPAYPHSASTNCSACHNHVAQSNVAFVDKSKHLNGKVEVTVDDCLGCHSSVTACNPSDPTCINKELIGAHKFHTDAELFLAGKKLSAGDFIDTSWIYGIEYKDGFPKYGCGFCHPMDSGTHKNATVELDLDPSHSLAGTVKTKNKAGGPWVTSYTMGSSVVCSNVYCHSNGFVSETTQQYQFQTTPDWYAVDPWAGVDKCAQCHGNSPNTGGKEGSAAHARHVVGNHYNDIFDGYSARIAVAGAPGSGAAHGDPATSTTFNCNLCHNATVAVSYNDKGSVCSSCHVTAGSAPLKGNMQVLATSQSHINGDVDVVFMSPFNVKSKAQLRMGVEAVQSVYTSWTRVNGYKTATSYDLARSTPSYVGGTCSTVACHNGTQMEWRTKGPLACAACHTGLPQ</sequence>
<dbReference type="GO" id="GO:0016491">
    <property type="term" value="F:oxidoreductase activity"/>
    <property type="evidence" value="ECO:0007669"/>
    <property type="project" value="TreeGrafter"/>
</dbReference>
<keyword evidence="4" id="KW-1185">Reference proteome</keyword>